<gene>
    <name evidence="4" type="ORF">METZ01_LOCUS473099</name>
</gene>
<dbReference type="SUPFAM" id="SSF53720">
    <property type="entry name" value="ALDH-like"/>
    <property type="match status" value="1"/>
</dbReference>
<dbReference type="GO" id="GO:0010133">
    <property type="term" value="P:L-proline catabolic process to L-glutamate"/>
    <property type="evidence" value="ECO:0007669"/>
    <property type="project" value="TreeGrafter"/>
</dbReference>
<dbReference type="EMBL" id="UINC01201073">
    <property type="protein sequence ID" value="SVE20245.1"/>
    <property type="molecule type" value="Genomic_DNA"/>
</dbReference>
<dbReference type="AlphaFoldDB" id="A0A383BLK5"/>
<evidence type="ECO:0000313" key="4">
    <source>
        <dbReference type="EMBL" id="SVE20245.1"/>
    </source>
</evidence>
<sequence>MRRLLENGANTSFVNKINNPKLKIEEIIEDPIEIIEGYSQISNPQITLPHEIYLPQRTNSIGYDTENEITKLNIEKLFSSLDVNFTAYPIVNGNDMFDIKHKVFNPSDLRQCIGQVAFSSKSTVLQSINTASKYFPIWKNFNLEKKIAIITKFAELLESNQEKLLKICVLEAGKTIKDSINDIREAIDFCYYYASEALRIFKEPIELQGPTGEKNKLVYEGKGVIFTISPWNFPIAIFTGQIVAP</sequence>
<protein>
    <recommendedName>
        <fullName evidence="3">Aldehyde dehydrogenase domain-containing protein</fullName>
    </recommendedName>
</protein>
<dbReference type="InterPro" id="IPR029041">
    <property type="entry name" value="FAD-linked_oxidoreductase-like"/>
</dbReference>
<dbReference type="PANTHER" id="PTHR42862">
    <property type="entry name" value="DELTA-1-PYRROLINE-5-CARBOXYLATE DEHYDROGENASE 1, ISOFORM A-RELATED"/>
    <property type="match status" value="1"/>
</dbReference>
<dbReference type="Gene3D" id="3.40.605.10">
    <property type="entry name" value="Aldehyde Dehydrogenase, Chain A, domain 1"/>
    <property type="match status" value="1"/>
</dbReference>
<dbReference type="GO" id="GO:0003842">
    <property type="term" value="F:L-glutamate gamma-semialdehyde dehydrogenase activity"/>
    <property type="evidence" value="ECO:0007669"/>
    <property type="project" value="TreeGrafter"/>
</dbReference>
<feature type="domain" description="Aldehyde dehydrogenase" evidence="3">
    <location>
        <begin position="101"/>
        <end position="244"/>
    </location>
</feature>
<dbReference type="InterPro" id="IPR050485">
    <property type="entry name" value="Proline_metab_enzyme"/>
</dbReference>
<dbReference type="InterPro" id="IPR016162">
    <property type="entry name" value="Ald_DH_N"/>
</dbReference>
<reference evidence="4" key="1">
    <citation type="submission" date="2018-05" db="EMBL/GenBank/DDBJ databases">
        <authorList>
            <person name="Lanie J.A."/>
            <person name="Ng W.-L."/>
            <person name="Kazmierczak K.M."/>
            <person name="Andrzejewski T.M."/>
            <person name="Davidsen T.M."/>
            <person name="Wayne K.J."/>
            <person name="Tettelin H."/>
            <person name="Glass J.I."/>
            <person name="Rusch D."/>
            <person name="Podicherti R."/>
            <person name="Tsui H.-C.T."/>
            <person name="Winkler M.E."/>
        </authorList>
    </citation>
    <scope>NUCLEOTIDE SEQUENCE</scope>
</reference>
<evidence type="ECO:0000256" key="2">
    <source>
        <dbReference type="ARBA" id="ARBA00023027"/>
    </source>
</evidence>
<name>A0A383BLK5_9ZZZZ</name>
<dbReference type="InterPro" id="IPR015590">
    <property type="entry name" value="Aldehyde_DH_dom"/>
</dbReference>
<dbReference type="Gene3D" id="3.20.20.220">
    <property type="match status" value="1"/>
</dbReference>
<feature type="non-terminal residue" evidence="4">
    <location>
        <position position="245"/>
    </location>
</feature>
<dbReference type="Pfam" id="PF00171">
    <property type="entry name" value="Aldedh"/>
    <property type="match status" value="1"/>
</dbReference>
<accession>A0A383BLK5</accession>
<keyword evidence="2" id="KW-0520">NAD</keyword>
<evidence type="ECO:0000259" key="3">
    <source>
        <dbReference type="Pfam" id="PF00171"/>
    </source>
</evidence>
<dbReference type="GO" id="GO:0009898">
    <property type="term" value="C:cytoplasmic side of plasma membrane"/>
    <property type="evidence" value="ECO:0007669"/>
    <property type="project" value="TreeGrafter"/>
</dbReference>
<dbReference type="InterPro" id="IPR016161">
    <property type="entry name" value="Ald_DH/histidinol_DH"/>
</dbReference>
<organism evidence="4">
    <name type="scientific">marine metagenome</name>
    <dbReference type="NCBI Taxonomy" id="408172"/>
    <lineage>
        <taxon>unclassified sequences</taxon>
        <taxon>metagenomes</taxon>
        <taxon>ecological metagenomes</taxon>
    </lineage>
</organism>
<keyword evidence="1" id="KW-0560">Oxidoreductase</keyword>
<evidence type="ECO:0000256" key="1">
    <source>
        <dbReference type="ARBA" id="ARBA00023002"/>
    </source>
</evidence>
<dbReference type="SUPFAM" id="SSF51730">
    <property type="entry name" value="FAD-linked oxidoreductase"/>
    <property type="match status" value="1"/>
</dbReference>
<proteinExistence type="predicted"/>
<dbReference type="PANTHER" id="PTHR42862:SF1">
    <property type="entry name" value="DELTA-1-PYRROLINE-5-CARBOXYLATE DEHYDROGENASE 2, ISOFORM A-RELATED"/>
    <property type="match status" value="1"/>
</dbReference>